<evidence type="ECO:0000313" key="2">
    <source>
        <dbReference type="EMBL" id="MCK9877170.1"/>
    </source>
</evidence>
<dbReference type="PANTHER" id="PTHR13504:SF38">
    <property type="entry name" value="FIDO DOMAIN-CONTAINING PROTEIN"/>
    <property type="match status" value="1"/>
</dbReference>
<dbReference type="SUPFAM" id="SSF140931">
    <property type="entry name" value="Fic-like"/>
    <property type="match status" value="1"/>
</dbReference>
<dbReference type="InterPro" id="IPR003812">
    <property type="entry name" value="Fido"/>
</dbReference>
<sequence>MALFEVPAMDAADERVLGELEVFRGTLRHHVAEPRRWLGQLRRSMIAGAVRGSNTIEGHTVGQADAEAIVAGEEMLTEHDARTRAAVAGYSDALTYVLQAARFEVFGYDPMLLSALHFMMLRGELDRSPGRYRLGPIWVSGAPDNPPVYTGPPAEDVPSLMVELCGWLQDGDLDAPGYVRAAMAHLNLVSIHPWRDGNGRMARCLHTLVLARQLVLAPEFASIEEWLGSSPHNTAMYYAALGAAQGGRFQPERDAHDWVRFCLRAHHLQAQVVQRRLDMAAEVWRVLAERVAMAGLGERTIAAVYAAARPDGVRRTTYMRDEGLTRDQAIRDLQALRAAGLIEEAGHGRTQRYLAAGPAAQAERAARVAITSQPLRDPYGDA</sequence>
<evidence type="ECO:0000259" key="1">
    <source>
        <dbReference type="PROSITE" id="PS51459"/>
    </source>
</evidence>
<feature type="domain" description="Fido" evidence="1">
    <location>
        <begin position="108"/>
        <end position="264"/>
    </location>
</feature>
<dbReference type="InterPro" id="IPR036597">
    <property type="entry name" value="Fido-like_dom_sf"/>
</dbReference>
<dbReference type="PROSITE" id="PS51459">
    <property type="entry name" value="FIDO"/>
    <property type="match status" value="1"/>
</dbReference>
<proteinExistence type="predicted"/>
<dbReference type="PANTHER" id="PTHR13504">
    <property type="entry name" value="FIDO DOMAIN-CONTAINING PROTEIN DDB_G0283145"/>
    <property type="match status" value="1"/>
</dbReference>
<name>A0ABT0K047_9ACTN</name>
<reference evidence="2 3" key="1">
    <citation type="submission" date="2022-04" db="EMBL/GenBank/DDBJ databases">
        <title>Genome diversity in the genus Frankia.</title>
        <authorList>
            <person name="Carlos-Shanley C."/>
            <person name="Hahn D."/>
        </authorList>
    </citation>
    <scope>NUCLEOTIDE SEQUENCE [LARGE SCALE GENOMIC DNA]</scope>
    <source>
        <strain evidence="2 3">Ag45/Mut15</strain>
    </source>
</reference>
<dbReference type="RefSeq" id="WP_248825451.1">
    <property type="nucleotide sequence ID" value="NZ_JALKFT010000015.1"/>
</dbReference>
<comment type="caution">
    <text evidence="2">The sequence shown here is derived from an EMBL/GenBank/DDBJ whole genome shotgun (WGS) entry which is preliminary data.</text>
</comment>
<dbReference type="Proteomes" id="UP001201873">
    <property type="component" value="Unassembled WGS sequence"/>
</dbReference>
<dbReference type="EMBL" id="JALKFT010000015">
    <property type="protein sequence ID" value="MCK9877170.1"/>
    <property type="molecule type" value="Genomic_DNA"/>
</dbReference>
<accession>A0ABT0K047</accession>
<gene>
    <name evidence="2" type="ORF">MXD59_15535</name>
</gene>
<dbReference type="Gene3D" id="1.10.3290.10">
    <property type="entry name" value="Fido-like domain"/>
    <property type="match status" value="1"/>
</dbReference>
<dbReference type="Pfam" id="PF02661">
    <property type="entry name" value="Fic"/>
    <property type="match status" value="1"/>
</dbReference>
<evidence type="ECO:0000313" key="3">
    <source>
        <dbReference type="Proteomes" id="UP001201873"/>
    </source>
</evidence>
<keyword evidence="3" id="KW-1185">Reference proteome</keyword>
<dbReference type="InterPro" id="IPR040198">
    <property type="entry name" value="Fido_containing"/>
</dbReference>
<organism evidence="2 3">
    <name type="scientific">Frankia umida</name>
    <dbReference type="NCBI Taxonomy" id="573489"/>
    <lineage>
        <taxon>Bacteria</taxon>
        <taxon>Bacillati</taxon>
        <taxon>Actinomycetota</taxon>
        <taxon>Actinomycetes</taxon>
        <taxon>Frankiales</taxon>
        <taxon>Frankiaceae</taxon>
        <taxon>Frankia</taxon>
    </lineage>
</organism>
<protein>
    <submittedName>
        <fullName evidence="2">Fic family protein</fullName>
    </submittedName>
</protein>